<dbReference type="Proteomes" id="UP000800093">
    <property type="component" value="Unassembled WGS sequence"/>
</dbReference>
<comment type="caution">
    <text evidence="3">The sequence shown here is derived from an EMBL/GenBank/DDBJ whole genome shotgun (WGS) entry which is preliminary data.</text>
</comment>
<evidence type="ECO:0000313" key="3">
    <source>
        <dbReference type="EMBL" id="KAF2262003.1"/>
    </source>
</evidence>
<name>A0A9P4N1Y3_9PLEO</name>
<reference evidence="4" key="1">
    <citation type="journal article" date="2020" name="Stud. Mycol.">
        <title>101 Dothideomycetes genomes: A test case for predicting lifestyles and emergence of pathogens.</title>
        <authorList>
            <person name="Haridas S."/>
            <person name="Albert R."/>
            <person name="Binder M."/>
            <person name="Bloem J."/>
            <person name="LaButti K."/>
            <person name="Salamov A."/>
            <person name="Andreopoulos B."/>
            <person name="Baker S."/>
            <person name="Barry K."/>
            <person name="Bills G."/>
            <person name="Bluhm B."/>
            <person name="Cannon C."/>
            <person name="Castanera R."/>
            <person name="Culley D."/>
            <person name="Daum C."/>
            <person name="Ezra D."/>
            <person name="Gonzalez J."/>
            <person name="Henrissat B."/>
            <person name="Kuo A."/>
            <person name="Liang C."/>
            <person name="Lipzen A."/>
            <person name="Lutzoni F."/>
            <person name="Magnuson J."/>
            <person name="Mondo S."/>
            <person name="Nolan M."/>
            <person name="Ohm R."/>
            <person name="Pangilinan J."/>
            <person name="Park H.-J."/>
            <person name="Ramirez L."/>
            <person name="Alfaro M."/>
            <person name="Sun H."/>
            <person name="Tritt A."/>
            <person name="Yoshinaga Y."/>
            <person name="Zwiers L.-H."/>
            <person name="Turgeon B."/>
            <person name="Goodwin S."/>
            <person name="Spatafora J."/>
            <person name="Crous P."/>
            <person name="Grigoriev I."/>
        </authorList>
    </citation>
    <scope>NUCLEOTIDE SEQUENCE [LARGE SCALE GENOMIC DNA]</scope>
    <source>
        <strain evidence="4">CBS 304.66</strain>
    </source>
</reference>
<gene>
    <name evidence="3" type="ORF">CC78DRAFT_546217</name>
</gene>
<dbReference type="InterPro" id="IPR002999">
    <property type="entry name" value="Tudor"/>
</dbReference>
<feature type="region of interest" description="Disordered" evidence="1">
    <location>
        <begin position="247"/>
        <end position="295"/>
    </location>
</feature>
<dbReference type="EMBL" id="ML986646">
    <property type="protein sequence ID" value="KAF2262003.1"/>
    <property type="molecule type" value="Genomic_DNA"/>
</dbReference>
<dbReference type="OrthoDB" id="79171at2759"/>
<protein>
    <recommendedName>
        <fullName evidence="2">Tudor domain-containing protein</fullName>
    </recommendedName>
</protein>
<feature type="compositionally biased region" description="Polar residues" evidence="1">
    <location>
        <begin position="259"/>
        <end position="268"/>
    </location>
</feature>
<evidence type="ECO:0000259" key="2">
    <source>
        <dbReference type="SMART" id="SM00333"/>
    </source>
</evidence>
<sequence>MEVDTKAIYKDIAKVKKEITKLEADIEEWTTQRSVVLNLIERGIEVEENHYLLGEVEKTLAEYNATLPSLRLDLTTLEASLPKKPELPAPKFDPEKHPLLKKNVEKVEPAKPIIYSTGDLIEAQWTDKQWYTAKILMTLGSASNPQYKVRFLDYKDADMTVDRGALRPVQSEGKKRKADGPPSQSQTMQTTTSSALVISGPVSMNPSAQVTKEAAKDSEVPQKNKRKVGGEKALERKKANWQNFTRSNKKVNNKESMFRSGTSINSKVGFTGSGAGMTEIRKRVRPTYKTEGDTE</sequence>
<evidence type="ECO:0000256" key="1">
    <source>
        <dbReference type="SAM" id="MobiDB-lite"/>
    </source>
</evidence>
<dbReference type="AlphaFoldDB" id="A0A9P4N1Y3"/>
<organism evidence="3 4">
    <name type="scientific">Lojkania enalia</name>
    <dbReference type="NCBI Taxonomy" id="147567"/>
    <lineage>
        <taxon>Eukaryota</taxon>
        <taxon>Fungi</taxon>
        <taxon>Dikarya</taxon>
        <taxon>Ascomycota</taxon>
        <taxon>Pezizomycotina</taxon>
        <taxon>Dothideomycetes</taxon>
        <taxon>Pleosporomycetidae</taxon>
        <taxon>Pleosporales</taxon>
        <taxon>Pleosporales incertae sedis</taxon>
        <taxon>Lojkania</taxon>
    </lineage>
</organism>
<accession>A0A9P4N1Y3</accession>
<dbReference type="SUPFAM" id="SSF63748">
    <property type="entry name" value="Tudor/PWWP/MBT"/>
    <property type="match status" value="1"/>
</dbReference>
<evidence type="ECO:0000313" key="4">
    <source>
        <dbReference type="Proteomes" id="UP000800093"/>
    </source>
</evidence>
<feature type="compositionally biased region" description="Low complexity" evidence="1">
    <location>
        <begin position="183"/>
        <end position="194"/>
    </location>
</feature>
<keyword evidence="4" id="KW-1185">Reference proteome</keyword>
<dbReference type="Gene3D" id="2.30.30.140">
    <property type="match status" value="1"/>
</dbReference>
<dbReference type="SMART" id="SM00333">
    <property type="entry name" value="TUDOR"/>
    <property type="match status" value="1"/>
</dbReference>
<feature type="compositionally biased region" description="Basic and acidic residues" evidence="1">
    <location>
        <begin position="213"/>
        <end position="233"/>
    </location>
</feature>
<feature type="domain" description="Tudor" evidence="2">
    <location>
        <begin position="113"/>
        <end position="174"/>
    </location>
</feature>
<proteinExistence type="predicted"/>
<feature type="region of interest" description="Disordered" evidence="1">
    <location>
        <begin position="165"/>
        <end position="233"/>
    </location>
</feature>